<evidence type="ECO:0000313" key="2">
    <source>
        <dbReference type="Proteomes" id="UP001157502"/>
    </source>
</evidence>
<organism evidence="1 2">
    <name type="scientific">Dallia pectoralis</name>
    <name type="common">Alaska blackfish</name>
    <dbReference type="NCBI Taxonomy" id="75939"/>
    <lineage>
        <taxon>Eukaryota</taxon>
        <taxon>Metazoa</taxon>
        <taxon>Chordata</taxon>
        <taxon>Craniata</taxon>
        <taxon>Vertebrata</taxon>
        <taxon>Euteleostomi</taxon>
        <taxon>Actinopterygii</taxon>
        <taxon>Neopterygii</taxon>
        <taxon>Teleostei</taxon>
        <taxon>Protacanthopterygii</taxon>
        <taxon>Esociformes</taxon>
        <taxon>Umbridae</taxon>
        <taxon>Dallia</taxon>
    </lineage>
</organism>
<dbReference type="Proteomes" id="UP001157502">
    <property type="component" value="Chromosome 32"/>
</dbReference>
<gene>
    <name evidence="1" type="ORF">DPEC_G00327270</name>
</gene>
<name>A0ACC2F893_DALPE</name>
<dbReference type="EMBL" id="CM055759">
    <property type="protein sequence ID" value="KAJ7987512.1"/>
    <property type="molecule type" value="Genomic_DNA"/>
</dbReference>
<accession>A0ACC2F893</accession>
<protein>
    <submittedName>
        <fullName evidence="1">Uncharacterized protein</fullName>
    </submittedName>
</protein>
<sequence>MTPYGDSSQMEPYSCECALLSMGPWSHVEPYVAPFRMLPREPHATSHFLPEVGDGKQGNKLDGPINVIQQADRGLRENGCTGGGSCEEDAVDKLHVIYTA</sequence>
<reference evidence="1" key="1">
    <citation type="submission" date="2021-05" db="EMBL/GenBank/DDBJ databases">
        <authorList>
            <person name="Pan Q."/>
            <person name="Jouanno E."/>
            <person name="Zahm M."/>
            <person name="Klopp C."/>
            <person name="Cabau C."/>
            <person name="Louis A."/>
            <person name="Berthelot C."/>
            <person name="Parey E."/>
            <person name="Roest Crollius H."/>
            <person name="Montfort J."/>
            <person name="Robinson-Rechavi M."/>
            <person name="Bouchez O."/>
            <person name="Lampietro C."/>
            <person name="Lopez Roques C."/>
            <person name="Donnadieu C."/>
            <person name="Postlethwait J."/>
            <person name="Bobe J."/>
            <person name="Dillon D."/>
            <person name="Chandos A."/>
            <person name="von Hippel F."/>
            <person name="Guiguen Y."/>
        </authorList>
    </citation>
    <scope>NUCLEOTIDE SEQUENCE</scope>
    <source>
        <strain evidence="1">YG-Jan2019</strain>
    </source>
</reference>
<evidence type="ECO:0000313" key="1">
    <source>
        <dbReference type="EMBL" id="KAJ7987512.1"/>
    </source>
</evidence>
<comment type="caution">
    <text evidence="1">The sequence shown here is derived from an EMBL/GenBank/DDBJ whole genome shotgun (WGS) entry which is preliminary data.</text>
</comment>
<keyword evidence="2" id="KW-1185">Reference proteome</keyword>
<proteinExistence type="predicted"/>